<protein>
    <submittedName>
        <fullName evidence="2">Uncharacterized protein</fullName>
    </submittedName>
</protein>
<feature type="transmembrane region" description="Helical" evidence="1">
    <location>
        <begin position="61"/>
        <end position="82"/>
    </location>
</feature>
<dbReference type="EMBL" id="VXIV02001554">
    <property type="protein sequence ID" value="KAF6031936.1"/>
    <property type="molecule type" value="Genomic_DNA"/>
</dbReference>
<keyword evidence="1" id="KW-0812">Transmembrane</keyword>
<gene>
    <name evidence="2" type="ORF">EB796_009756</name>
</gene>
<comment type="caution">
    <text evidence="2">The sequence shown here is derived from an EMBL/GenBank/DDBJ whole genome shotgun (WGS) entry which is preliminary data.</text>
</comment>
<keyword evidence="3" id="KW-1185">Reference proteome</keyword>
<name>A0A7J7K2X6_BUGNE</name>
<evidence type="ECO:0000313" key="2">
    <source>
        <dbReference type="EMBL" id="KAF6031936.1"/>
    </source>
</evidence>
<accession>A0A7J7K2X6</accession>
<dbReference type="AlphaFoldDB" id="A0A7J7K2X6"/>
<keyword evidence="1" id="KW-0472">Membrane</keyword>
<evidence type="ECO:0000256" key="1">
    <source>
        <dbReference type="SAM" id="Phobius"/>
    </source>
</evidence>
<feature type="transmembrane region" description="Helical" evidence="1">
    <location>
        <begin position="88"/>
        <end position="109"/>
    </location>
</feature>
<proteinExistence type="predicted"/>
<keyword evidence="1" id="KW-1133">Transmembrane helix</keyword>
<reference evidence="2" key="1">
    <citation type="submission" date="2020-06" db="EMBL/GenBank/DDBJ databases">
        <title>Draft genome of Bugula neritina, a colonial animal packing powerful symbionts and potential medicines.</title>
        <authorList>
            <person name="Rayko M."/>
        </authorList>
    </citation>
    <scope>NUCLEOTIDE SEQUENCE [LARGE SCALE GENOMIC DNA]</scope>
    <source>
        <strain evidence="2">Kwan_BN1</strain>
    </source>
</reference>
<sequence length="122" mass="13868">MDLSLRKYYEVIDVSASKRVLLIIQPSKYEDLRIKDPKGKTRAKMYGEYDQEGRGVRIHPYHYMVTITMVTITRTTITMITITAVTIAMVTIATVNIAMVMACPLAVGFRDSSISNFQFYSC</sequence>
<dbReference type="Proteomes" id="UP000593567">
    <property type="component" value="Unassembled WGS sequence"/>
</dbReference>
<evidence type="ECO:0000313" key="3">
    <source>
        <dbReference type="Proteomes" id="UP000593567"/>
    </source>
</evidence>
<organism evidence="2 3">
    <name type="scientific">Bugula neritina</name>
    <name type="common">Brown bryozoan</name>
    <name type="synonym">Sertularia neritina</name>
    <dbReference type="NCBI Taxonomy" id="10212"/>
    <lineage>
        <taxon>Eukaryota</taxon>
        <taxon>Metazoa</taxon>
        <taxon>Spiralia</taxon>
        <taxon>Lophotrochozoa</taxon>
        <taxon>Bryozoa</taxon>
        <taxon>Gymnolaemata</taxon>
        <taxon>Cheilostomatida</taxon>
        <taxon>Flustrina</taxon>
        <taxon>Buguloidea</taxon>
        <taxon>Bugulidae</taxon>
        <taxon>Bugula</taxon>
    </lineage>
</organism>